<feature type="domain" description="Granulins" evidence="6">
    <location>
        <begin position="980"/>
        <end position="993"/>
    </location>
</feature>
<feature type="domain" description="Granulins" evidence="6">
    <location>
        <begin position="315"/>
        <end position="328"/>
    </location>
</feature>
<keyword evidence="7" id="KW-1185">Reference proteome</keyword>
<protein>
    <submittedName>
        <fullName evidence="8">Granulin a isoform X1</fullName>
    </submittedName>
</protein>
<dbReference type="Pfam" id="PF00396">
    <property type="entry name" value="Granulin"/>
    <property type="match status" value="18"/>
</dbReference>
<accession>A0A6P6JVX2</accession>
<dbReference type="InterPro" id="IPR037277">
    <property type="entry name" value="Granulin_sf"/>
</dbReference>
<dbReference type="Gene3D" id="2.10.25.160">
    <property type="entry name" value="Granulin"/>
    <property type="match status" value="18"/>
</dbReference>
<dbReference type="PROSITE" id="PS00799">
    <property type="entry name" value="GRANULINS"/>
    <property type="match status" value="16"/>
</dbReference>
<feature type="domain" description="Granulins" evidence="6">
    <location>
        <begin position="564"/>
        <end position="577"/>
    </location>
</feature>
<dbReference type="RefSeq" id="XP_026064026.1">
    <property type="nucleotide sequence ID" value="XM_026208241.1"/>
</dbReference>
<gene>
    <name evidence="8" type="primary">grna</name>
</gene>
<feature type="domain" description="Granulins" evidence="6">
    <location>
        <begin position="1147"/>
        <end position="1160"/>
    </location>
</feature>
<reference evidence="8" key="1">
    <citation type="submission" date="2025-08" db="UniProtKB">
        <authorList>
            <consortium name="RefSeq"/>
        </authorList>
    </citation>
    <scope>IDENTIFICATION</scope>
    <source>
        <strain evidence="8">Wakin</strain>
        <tissue evidence="8">Muscle</tissue>
    </source>
</reference>
<dbReference type="GO" id="GO:0005576">
    <property type="term" value="C:extracellular region"/>
    <property type="evidence" value="ECO:0007669"/>
    <property type="project" value="UniProtKB-SubCell"/>
</dbReference>
<feature type="signal peptide" evidence="5">
    <location>
        <begin position="1"/>
        <end position="16"/>
    </location>
</feature>
<dbReference type="KEGG" id="caua:113047016"/>
<evidence type="ECO:0000259" key="6">
    <source>
        <dbReference type="PROSITE" id="PS00799"/>
    </source>
</evidence>
<dbReference type="OrthoDB" id="5854875at2759"/>
<dbReference type="SUPFAM" id="SSF57277">
    <property type="entry name" value="Granulin repeat"/>
    <property type="match status" value="16"/>
</dbReference>
<feature type="domain" description="Granulins" evidence="6">
    <location>
        <begin position="816"/>
        <end position="829"/>
    </location>
</feature>
<feature type="domain" description="Granulins" evidence="6">
    <location>
        <begin position="646"/>
        <end position="659"/>
    </location>
</feature>
<comment type="subcellular location">
    <subcellularLocation>
        <location evidence="1">Secreted</location>
    </subcellularLocation>
</comment>
<dbReference type="FunFam" id="2.10.25.160:FF:000001">
    <property type="entry name" value="Granulin precursor"/>
    <property type="match status" value="7"/>
</dbReference>
<evidence type="ECO:0000256" key="5">
    <source>
        <dbReference type="SAM" id="SignalP"/>
    </source>
</evidence>
<feature type="domain" description="Granulins" evidence="6">
    <location>
        <begin position="731"/>
        <end position="744"/>
    </location>
</feature>
<dbReference type="InterPro" id="IPR000118">
    <property type="entry name" value="Granulin"/>
</dbReference>
<dbReference type="Proteomes" id="UP000515129">
    <property type="component" value="Chromosome 28"/>
</dbReference>
<name>A0A6P6JVX2_CARAU</name>
<evidence type="ECO:0000313" key="8">
    <source>
        <dbReference type="RefSeq" id="XP_026064026.1"/>
    </source>
</evidence>
<proteinExistence type="inferred from homology"/>
<keyword evidence="3" id="KW-0964">Secreted</keyword>
<dbReference type="InterPro" id="IPR006150">
    <property type="entry name" value="Cys_repeat_1"/>
</dbReference>
<feature type="domain" description="Granulins" evidence="6">
    <location>
        <begin position="1227"/>
        <end position="1240"/>
    </location>
</feature>
<dbReference type="SMART" id="SM00277">
    <property type="entry name" value="GRAN"/>
    <property type="match status" value="18"/>
</dbReference>
<feature type="domain" description="Granulins" evidence="6">
    <location>
        <begin position="479"/>
        <end position="492"/>
    </location>
</feature>
<comment type="similarity">
    <text evidence="2">Belongs to the granulin family.</text>
</comment>
<evidence type="ECO:0000256" key="3">
    <source>
        <dbReference type="ARBA" id="ARBA00022525"/>
    </source>
</evidence>
<dbReference type="InterPro" id="IPR039036">
    <property type="entry name" value="Granulin_fam"/>
</dbReference>
<dbReference type="CTD" id="791524"/>
<feature type="domain" description="Granulins" evidence="6">
    <location>
        <begin position="898"/>
        <end position="911"/>
    </location>
</feature>
<dbReference type="PANTHER" id="PTHR12274">
    <property type="entry name" value="GRANULIN"/>
    <property type="match status" value="1"/>
</dbReference>
<keyword evidence="5" id="KW-0732">Signal</keyword>
<organism evidence="7 8">
    <name type="scientific">Carassius auratus</name>
    <name type="common">Goldfish</name>
    <dbReference type="NCBI Taxonomy" id="7957"/>
    <lineage>
        <taxon>Eukaryota</taxon>
        <taxon>Metazoa</taxon>
        <taxon>Chordata</taxon>
        <taxon>Craniata</taxon>
        <taxon>Vertebrata</taxon>
        <taxon>Euteleostomi</taxon>
        <taxon>Actinopterygii</taxon>
        <taxon>Neopterygii</taxon>
        <taxon>Teleostei</taxon>
        <taxon>Ostariophysi</taxon>
        <taxon>Cypriniformes</taxon>
        <taxon>Cyprinidae</taxon>
        <taxon>Cyprininae</taxon>
        <taxon>Carassius</taxon>
    </lineage>
</organism>
<feature type="domain" description="Granulins" evidence="6">
    <location>
        <begin position="50"/>
        <end position="63"/>
    </location>
</feature>
<feature type="domain" description="Granulins" evidence="6">
    <location>
        <begin position="397"/>
        <end position="410"/>
    </location>
</feature>
<feature type="domain" description="Granulins" evidence="6">
    <location>
        <begin position="1400"/>
        <end position="1413"/>
    </location>
</feature>
<dbReference type="SMART" id="SM00289">
    <property type="entry name" value="WR1"/>
    <property type="match status" value="7"/>
</dbReference>
<feature type="domain" description="Granulins" evidence="6">
    <location>
        <begin position="1483"/>
        <end position="1496"/>
    </location>
</feature>
<keyword evidence="4" id="KW-1015">Disulfide bond</keyword>
<evidence type="ECO:0000256" key="1">
    <source>
        <dbReference type="ARBA" id="ARBA00004613"/>
    </source>
</evidence>
<feature type="chain" id="PRO_5027873145" evidence="5">
    <location>
        <begin position="17"/>
        <end position="1529"/>
    </location>
</feature>
<evidence type="ECO:0000256" key="2">
    <source>
        <dbReference type="ARBA" id="ARBA00010093"/>
    </source>
</evidence>
<sequence length="1529" mass="163666">MLKVTLGLALVTLVACSQCPNNEVCEAGQTCCQDPTGEFSCCPFHHGECCEDHLHCCPEDMLCSVMDSLCMNATHTLLFVERTPAKRTDLPKSFRMIPSLPASEDDITCPDGSFCPAEFSCLLMASSYGCCPVAQGLVCSDGKHCCAKDHECSADSNSCVKLKEPVLCGNGTSECPVDTTCCGTEDGQWACCPIPKAVCCDDKIHCCQEDSVCDVEGSKCMSSTNQELPMWAKFPARLRAEWEDHKSAERRTEAELTTARRITTAGKQMTTLPGALPKTSDVPCNDTAACPDGNTCCKTQGGGWACCPLPEAVCCDDFIHCCPHGQKCNTAAGTCEDSSGSQPWFEKMPVKLISSQNVAVTQDVPCNDTAACPDGNTCCKTKEGEWACCPLPEAVCCDDFIHCCPHGQKCNTAAGTCEDSSGSQPWFEKLPVKLISSQNVAVTQDVPCNDTAACPDGNTCCKTKEGEWACCPLPEAVCCDDFIHCCPHGQKCNTAAGTCEDSTGSQPWFEKMPVKLISSQNVAVTQVHSDVPCNDTAACPDGNTCCKTQEGEWACCPLPEAVCCDDFTHCCPHGQKCNTAAGTCEDSSGSQPWFEKMPVKLISSQNVAVTQDVPCNDTAACPDGNTCCKTKEGEWACCPLPEAVCCDDFTHCCPHGQKCNTAAGTCEDSSGSQPWFEKMPVKLISSQNVAVTQVHSDVPCNDTAACPDGNTCCKTQEGEWACCPLPEAVCCDDFIHCCPHGQKCNTAAGTCEDSSGSQPWFEKMPVKLISSQNVAVTQVHSDVPCNDTAACPDGNTCCKTKEGEWACCPLPEAVCCDDFIHCCPHGQKCNTAAGTCEDSSGSQPWFEKLPVKLISSQNVAVTQDVPCNDTAACPDGNTCCKTKEGEWACCPLPEAVCCDDFTHCCPHGQKCNTAAGTCEDSSGSQPWFEKLPVKLISSQNVAVTQDVPCNDTAACPDGNTCCKTKEGEWACCPLPEAVCCDDFTHCCPHGQKCNTAAGTCEDSTGSQPWFEKLPVKLISSQNVAVTQVHSDVPCNDTAACPDGNTCCKTQEGEWACCPLPEAVCCDDFIHCCPHGQKCNTAAGTCEDSSGSQPWFQKMPVKLISSQNVAVTQNVTCDSSKSCPDGNTCCKTKEGEWACCPLPEAVCCEDFTHCCPHGTTCNVAAGSCDEPSGSQPWSEKLPALPRAGQRSHGNVNCDSSHICPDSHTCCKNIDGDWGCCPLPEAVCCKDHFHCCPHGTTCDFVTLTCTSNTTSVPMTDINQPSNKEEQKQHREVKDRVGKYNSRVPCDSQTSCPDYTTCCLIAKTNKWGCCPLPNAVCCTDGEHCCPANYKCDVTRVSCIRGDVVIPWYNKMSAQSTPAPSLDLGAVECGEQMSCSADSTCCHLSTGEWGCCPLPEAVCCPDQEHCCPKGYRCDLRRRSCIKTSWLHMEKVPLAHIDDQKPQSSVTENDIQCGGGHSCKDSETCCPTSKTTWGCCPSPKAVCCDDMKHCCPAGYKCGAGGTCTSAVGFDWNNWDNWRVFFSKNNRAITL</sequence>
<dbReference type="PANTHER" id="PTHR12274:SF8">
    <property type="entry name" value="GRANULIN-A ISOFORM X1"/>
    <property type="match status" value="1"/>
</dbReference>
<evidence type="ECO:0000256" key="4">
    <source>
        <dbReference type="ARBA" id="ARBA00023157"/>
    </source>
</evidence>
<feature type="domain" description="Granulins" evidence="6">
    <location>
        <begin position="1065"/>
        <end position="1078"/>
    </location>
</feature>
<feature type="domain" description="Granulins" evidence="6">
    <location>
        <begin position="1319"/>
        <end position="1332"/>
    </location>
</feature>
<dbReference type="PROSITE" id="PS51257">
    <property type="entry name" value="PROKAR_LIPOPROTEIN"/>
    <property type="match status" value="1"/>
</dbReference>
<evidence type="ECO:0000313" key="7">
    <source>
        <dbReference type="Proteomes" id="UP000515129"/>
    </source>
</evidence>